<evidence type="ECO:0000313" key="3">
    <source>
        <dbReference type="Proteomes" id="UP001350748"/>
    </source>
</evidence>
<dbReference type="Gene3D" id="2.30.110.10">
    <property type="entry name" value="Electron Transport, Fmn-binding Protein, Chain A"/>
    <property type="match status" value="1"/>
</dbReference>
<dbReference type="PANTHER" id="PTHR42815:SF2">
    <property type="entry name" value="FAD-BINDING, PUTATIVE (AFU_ORTHOLOGUE AFUA_6G07600)-RELATED"/>
    <property type="match status" value="1"/>
</dbReference>
<keyword evidence="3" id="KW-1185">Reference proteome</keyword>
<protein>
    <submittedName>
        <fullName evidence="2">Pyridoxamine 5'-phosphate oxidase family protein</fullName>
    </submittedName>
</protein>
<feature type="domain" description="Pyridoxamine 5'-phosphate oxidase N-terminal" evidence="1">
    <location>
        <begin position="45"/>
        <end position="141"/>
    </location>
</feature>
<gene>
    <name evidence="2" type="ORF">V3H18_00525</name>
</gene>
<reference evidence="2 3" key="1">
    <citation type="submission" date="2024-02" db="EMBL/GenBank/DDBJ databases">
        <authorList>
            <person name="Grouzdev D."/>
        </authorList>
    </citation>
    <scope>NUCLEOTIDE SEQUENCE [LARGE SCALE GENOMIC DNA]</scope>
    <source>
        <strain evidence="2 3">9N</strain>
    </source>
</reference>
<dbReference type="InterPro" id="IPR012349">
    <property type="entry name" value="Split_barrel_FMN-bd"/>
</dbReference>
<dbReference type="Pfam" id="PF01243">
    <property type="entry name" value="PNPOx_N"/>
    <property type="match status" value="1"/>
</dbReference>
<proteinExistence type="predicted"/>
<dbReference type="EMBL" id="JAZHYN010000001">
    <property type="protein sequence ID" value="MEF3365010.1"/>
    <property type="molecule type" value="Genomic_DNA"/>
</dbReference>
<name>A0ABU7XC96_9HYPH</name>
<dbReference type="PANTHER" id="PTHR42815">
    <property type="entry name" value="FAD-BINDING, PUTATIVE (AFU_ORTHOLOGUE AFUA_6G07600)-RELATED"/>
    <property type="match status" value="1"/>
</dbReference>
<dbReference type="SUPFAM" id="SSF50475">
    <property type="entry name" value="FMN-binding split barrel"/>
    <property type="match status" value="1"/>
</dbReference>
<accession>A0ABU7XC96</accession>
<evidence type="ECO:0000313" key="2">
    <source>
        <dbReference type="EMBL" id="MEF3365010.1"/>
    </source>
</evidence>
<dbReference type="InterPro" id="IPR011576">
    <property type="entry name" value="Pyridox_Oxase_N"/>
</dbReference>
<evidence type="ECO:0000259" key="1">
    <source>
        <dbReference type="Pfam" id="PF01243"/>
    </source>
</evidence>
<dbReference type="RefSeq" id="WP_332079905.1">
    <property type="nucleotide sequence ID" value="NZ_JAZHYN010000001.1"/>
</dbReference>
<comment type="caution">
    <text evidence="2">The sequence shown here is derived from an EMBL/GenBank/DDBJ whole genome shotgun (WGS) entry which is preliminary data.</text>
</comment>
<organism evidence="2 3">
    <name type="scientific">Methylocystis borbori</name>
    <dbReference type="NCBI Taxonomy" id="3118750"/>
    <lineage>
        <taxon>Bacteria</taxon>
        <taxon>Pseudomonadati</taxon>
        <taxon>Pseudomonadota</taxon>
        <taxon>Alphaproteobacteria</taxon>
        <taxon>Hyphomicrobiales</taxon>
        <taxon>Methylocystaceae</taxon>
        <taxon>Methylocystis</taxon>
    </lineage>
</organism>
<sequence length="206" mass="22945">MGHRFAEIAFTPGVQRVQEEMGSRRGYARLHGGAAHHDRLGPHEAAFIGARDSFYMATVSETGWPYIQHRGGPKGFLRALDETTIGFADFSGNRQYVSIGNIASEDRVALFLMDYPNRARLKILGRARVVGLDDVAVLTRLAVPDYRARVERGLLIDVTAFDWNCPQHITPRYTIDEIAALTAAIGEDETGERDGAALFPWRPHRP</sequence>
<dbReference type="Proteomes" id="UP001350748">
    <property type="component" value="Unassembled WGS sequence"/>
</dbReference>